<gene>
    <name evidence="2" type="ORF">GH714_042544</name>
</gene>
<reference evidence="2 3" key="1">
    <citation type="journal article" date="2020" name="Mol. Plant">
        <title>The Chromosome-Based Rubber Tree Genome Provides New Insights into Spurge Genome Evolution and Rubber Biosynthesis.</title>
        <authorList>
            <person name="Liu J."/>
            <person name="Shi C."/>
            <person name="Shi C.C."/>
            <person name="Li W."/>
            <person name="Zhang Q.J."/>
            <person name="Zhang Y."/>
            <person name="Li K."/>
            <person name="Lu H.F."/>
            <person name="Shi C."/>
            <person name="Zhu S.T."/>
            <person name="Xiao Z.Y."/>
            <person name="Nan H."/>
            <person name="Yue Y."/>
            <person name="Zhu X.G."/>
            <person name="Wu Y."/>
            <person name="Hong X.N."/>
            <person name="Fan G.Y."/>
            <person name="Tong Y."/>
            <person name="Zhang D."/>
            <person name="Mao C.L."/>
            <person name="Liu Y.L."/>
            <person name="Hao S.J."/>
            <person name="Liu W.Q."/>
            <person name="Lv M.Q."/>
            <person name="Zhang H.B."/>
            <person name="Liu Y."/>
            <person name="Hu-Tang G.R."/>
            <person name="Wang J.P."/>
            <person name="Wang J.H."/>
            <person name="Sun Y.H."/>
            <person name="Ni S.B."/>
            <person name="Chen W.B."/>
            <person name="Zhang X.C."/>
            <person name="Jiao Y.N."/>
            <person name="Eichler E.E."/>
            <person name="Li G.H."/>
            <person name="Liu X."/>
            <person name="Gao L.Z."/>
        </authorList>
    </citation>
    <scope>NUCLEOTIDE SEQUENCE [LARGE SCALE GENOMIC DNA]</scope>
    <source>
        <strain evidence="3">cv. GT1</strain>
        <tissue evidence="2">Leaf</tissue>
    </source>
</reference>
<proteinExistence type="predicted"/>
<accession>A0A6A6JYN4</accession>
<comment type="caution">
    <text evidence="2">The sequence shown here is derived from an EMBL/GenBank/DDBJ whole genome shotgun (WGS) entry which is preliminary data.</text>
</comment>
<feature type="region of interest" description="Disordered" evidence="1">
    <location>
        <begin position="1"/>
        <end position="26"/>
    </location>
</feature>
<feature type="compositionally biased region" description="Polar residues" evidence="1">
    <location>
        <begin position="671"/>
        <end position="695"/>
    </location>
</feature>
<feature type="region of interest" description="Disordered" evidence="1">
    <location>
        <begin position="613"/>
        <end position="701"/>
    </location>
</feature>
<feature type="compositionally biased region" description="Basic and acidic residues" evidence="1">
    <location>
        <begin position="646"/>
        <end position="670"/>
    </location>
</feature>
<dbReference type="AlphaFoldDB" id="A0A6A6JYN4"/>
<dbReference type="EMBL" id="JAAGAX010000511">
    <property type="protein sequence ID" value="KAF2281720.1"/>
    <property type="molecule type" value="Genomic_DNA"/>
</dbReference>
<feature type="compositionally biased region" description="Basic and acidic residues" evidence="1">
    <location>
        <begin position="613"/>
        <end position="628"/>
    </location>
</feature>
<protein>
    <submittedName>
        <fullName evidence="2">Uncharacterized protein</fullName>
    </submittedName>
</protein>
<evidence type="ECO:0000313" key="3">
    <source>
        <dbReference type="Proteomes" id="UP000467840"/>
    </source>
</evidence>
<sequence>MVHQENTVELGNAESSGGASTEAARSETTSSARACGKFSLNVMGSNAGIIRVAGNSAHKSDALIQGINVGKIFCDNTNLKVRGYSAMWFKGRGSGAKSATKSRGIFGSLSSWFAGLFKRPYANSAQGRRASSGLSGARPYIHAVRCNIEIAVNQLSGLLMCGEENTVELTGTGVPGIAYDVRNCRMFLRGSKICQNASAEIGRMCESSIKLEGGEISLPNSEIALSIVDLSGTSSLTHKMSSCNAVLKDRSNIRVDGEMHLCRVLMLRGRSTHGTKWRARGSGARGLDVPVIRRGMVYVEQGEVSAHCMHDVHLVIGECGSVNTSYFKKGSVHIGGRLPLQHDKGSPNKQVRFAETVSCIQEIPVAGGARKFVYNTPLRKDKSVEGDMCITRFGCVEDAEVFAGDVPHRDVFLLTKEMKRCVLYIRQKGRISSGVLEECSGEIIGDGVELEAGTVLNSTVKLTGNSKLVVPESIKGSLVGVGSSSAILWLCDGNVTHGSVMGSAGNGLALGEFASRCTSGKWVPKSSRGLKLTSCGSAPSDFLRENACMESKKTDLGDSAANVVDIVQCAQEDMLCDASKHCCELSVSDLGILCAPLNNEGRFLDVARVAARNEERKTAPDTPQKDEGTGFANKGEAGTSGVAKGQRGERAGRAAAEVTEHPKECYETEPTRQQPNVASTSDANTSNCRSPSLRCSGSDERVKASRAHLTLPIGDRANTAAGMGMNIGRKRRLLAQCIADAGKTPSAVEPQSYPSLVLTPWVV</sequence>
<name>A0A6A6JYN4_HEVBR</name>
<evidence type="ECO:0000256" key="1">
    <source>
        <dbReference type="SAM" id="MobiDB-lite"/>
    </source>
</evidence>
<dbReference type="Proteomes" id="UP000467840">
    <property type="component" value="Unassembled WGS sequence"/>
</dbReference>
<feature type="compositionally biased region" description="Low complexity" evidence="1">
    <location>
        <begin position="11"/>
        <end position="26"/>
    </location>
</feature>
<organism evidence="2 3">
    <name type="scientific">Hevea brasiliensis</name>
    <name type="common">Para rubber tree</name>
    <name type="synonym">Siphonia brasiliensis</name>
    <dbReference type="NCBI Taxonomy" id="3981"/>
    <lineage>
        <taxon>Eukaryota</taxon>
        <taxon>Viridiplantae</taxon>
        <taxon>Streptophyta</taxon>
        <taxon>Embryophyta</taxon>
        <taxon>Tracheophyta</taxon>
        <taxon>Spermatophyta</taxon>
        <taxon>Magnoliopsida</taxon>
        <taxon>eudicotyledons</taxon>
        <taxon>Gunneridae</taxon>
        <taxon>Pentapetalae</taxon>
        <taxon>rosids</taxon>
        <taxon>fabids</taxon>
        <taxon>Malpighiales</taxon>
        <taxon>Euphorbiaceae</taxon>
        <taxon>Crotonoideae</taxon>
        <taxon>Micrandreae</taxon>
        <taxon>Hevea</taxon>
    </lineage>
</organism>
<keyword evidence="3" id="KW-1185">Reference proteome</keyword>
<evidence type="ECO:0000313" key="2">
    <source>
        <dbReference type="EMBL" id="KAF2281720.1"/>
    </source>
</evidence>